<dbReference type="CDD" id="cd06225">
    <property type="entry name" value="HAMP"/>
    <property type="match status" value="1"/>
</dbReference>
<evidence type="ECO:0000256" key="2">
    <source>
        <dbReference type="ARBA" id="ARBA00004141"/>
    </source>
</evidence>
<comment type="subcellular location">
    <subcellularLocation>
        <location evidence="3">Cell membrane</location>
    </subcellularLocation>
    <subcellularLocation>
        <location evidence="2">Membrane</location>
        <topology evidence="2">Multi-pass membrane protein</topology>
    </subcellularLocation>
</comment>
<name>A9KM03_LACP7</name>
<dbReference type="FunFam" id="1.10.287.130:FF:000008">
    <property type="entry name" value="Two-component sensor histidine kinase"/>
    <property type="match status" value="1"/>
</dbReference>
<dbReference type="eggNOG" id="COG2205">
    <property type="taxonomic scope" value="Bacteria"/>
</dbReference>
<evidence type="ECO:0000259" key="16">
    <source>
        <dbReference type="PROSITE" id="PS50109"/>
    </source>
</evidence>
<dbReference type="InterPro" id="IPR003661">
    <property type="entry name" value="HisK_dim/P_dom"/>
</dbReference>
<dbReference type="PANTHER" id="PTHR45528">
    <property type="entry name" value="SENSOR HISTIDINE KINASE CPXA"/>
    <property type="match status" value="1"/>
</dbReference>
<dbReference type="PROSITE" id="PS50885">
    <property type="entry name" value="HAMP"/>
    <property type="match status" value="1"/>
</dbReference>
<dbReference type="EMBL" id="CP000885">
    <property type="protein sequence ID" value="ABX41346.1"/>
    <property type="molecule type" value="Genomic_DNA"/>
</dbReference>
<keyword evidence="19" id="KW-1185">Reference proteome</keyword>
<evidence type="ECO:0000313" key="19">
    <source>
        <dbReference type="Proteomes" id="UP000000370"/>
    </source>
</evidence>
<dbReference type="PRINTS" id="PR01780">
    <property type="entry name" value="LANTIREGPROT"/>
</dbReference>
<keyword evidence="12 15" id="KW-1133">Transmembrane helix</keyword>
<dbReference type="PROSITE" id="PS50109">
    <property type="entry name" value="HIS_KIN"/>
    <property type="match status" value="1"/>
</dbReference>
<dbReference type="CDD" id="cd00082">
    <property type="entry name" value="HisKA"/>
    <property type="match status" value="1"/>
</dbReference>
<dbReference type="SMART" id="SM00388">
    <property type="entry name" value="HisKA"/>
    <property type="match status" value="1"/>
</dbReference>
<evidence type="ECO:0000256" key="13">
    <source>
        <dbReference type="ARBA" id="ARBA00023012"/>
    </source>
</evidence>
<keyword evidence="14 15" id="KW-0472">Membrane</keyword>
<dbReference type="GO" id="GO:0005886">
    <property type="term" value="C:plasma membrane"/>
    <property type="evidence" value="ECO:0007669"/>
    <property type="project" value="UniProtKB-SubCell"/>
</dbReference>
<protein>
    <recommendedName>
        <fullName evidence="4">histidine kinase</fullName>
        <ecNumber evidence="4">2.7.13.3</ecNumber>
    </recommendedName>
</protein>
<dbReference type="InterPro" id="IPR003660">
    <property type="entry name" value="HAMP_dom"/>
</dbReference>
<dbReference type="Gene3D" id="1.10.287.130">
    <property type="match status" value="1"/>
</dbReference>
<evidence type="ECO:0000256" key="7">
    <source>
        <dbReference type="ARBA" id="ARBA00022679"/>
    </source>
</evidence>
<sequence length="331" mass="38788">MVSCFKFYSIILYKNAMSWDNEYNILFLSFIFIVTISSFILIFLLLVNRRLKYFKYIINSVKKIDSLKYLSQLEEKGNDEFTELAQNINIMNKRLQDTFMKEKEIEDSKYELITSVSHDLKTPLTSIIGYSDLLNKHGYEDELTRDEYISIVYNKSLRLKDLVNELFEYTKLTGNDVKLDLKRFNVSALINQIAGESIIDFNEKDVELVLINPYKELYSNIDVKLISRVFENIIKNAEKYSISHSTFKIIVESSEEYIEIHFMNKCKDIEEIEINKVFEKFYRLDSARSSEKEGSGLGLTISKKIIELHHGILEAGKQGDNLVFNIRLDRI</sequence>
<evidence type="ECO:0000256" key="3">
    <source>
        <dbReference type="ARBA" id="ARBA00004236"/>
    </source>
</evidence>
<dbReference type="SUPFAM" id="SSF47384">
    <property type="entry name" value="Homodimeric domain of signal transducing histidine kinase"/>
    <property type="match status" value="1"/>
</dbReference>
<evidence type="ECO:0000256" key="12">
    <source>
        <dbReference type="ARBA" id="ARBA00022989"/>
    </source>
</evidence>
<dbReference type="GO" id="GO:0000155">
    <property type="term" value="F:phosphorelay sensor kinase activity"/>
    <property type="evidence" value="ECO:0007669"/>
    <property type="project" value="InterPro"/>
</dbReference>
<dbReference type="InterPro" id="IPR008358">
    <property type="entry name" value="Sig_transdc_His_kin/Pase_MprB"/>
</dbReference>
<keyword evidence="10 18" id="KW-0418">Kinase</keyword>
<keyword evidence="11" id="KW-0067">ATP-binding</keyword>
<gene>
    <name evidence="18" type="ordered locus">Cphy_0964</name>
</gene>
<dbReference type="GO" id="GO:0005524">
    <property type="term" value="F:ATP binding"/>
    <property type="evidence" value="ECO:0007669"/>
    <property type="project" value="UniProtKB-KW"/>
</dbReference>
<evidence type="ECO:0000256" key="14">
    <source>
        <dbReference type="ARBA" id="ARBA00023136"/>
    </source>
</evidence>
<dbReference type="SMART" id="SM00387">
    <property type="entry name" value="HATPase_c"/>
    <property type="match status" value="1"/>
</dbReference>
<feature type="domain" description="HAMP" evidence="17">
    <location>
        <begin position="48"/>
        <end position="100"/>
    </location>
</feature>
<dbReference type="Pfam" id="PF00512">
    <property type="entry name" value="HisKA"/>
    <property type="match status" value="1"/>
</dbReference>
<evidence type="ECO:0000256" key="5">
    <source>
        <dbReference type="ARBA" id="ARBA00022475"/>
    </source>
</evidence>
<evidence type="ECO:0000256" key="9">
    <source>
        <dbReference type="ARBA" id="ARBA00022741"/>
    </source>
</evidence>
<organism evidence="18 19">
    <name type="scientific">Lachnoclostridium phytofermentans (strain ATCC 700394 / DSM 18823 / ISDg)</name>
    <name type="common">Clostridium phytofermentans</name>
    <dbReference type="NCBI Taxonomy" id="357809"/>
    <lineage>
        <taxon>Bacteria</taxon>
        <taxon>Bacillati</taxon>
        <taxon>Bacillota</taxon>
        <taxon>Clostridia</taxon>
        <taxon>Lachnospirales</taxon>
        <taxon>Lachnospiraceae</taxon>
    </lineage>
</organism>
<evidence type="ECO:0000313" key="18">
    <source>
        <dbReference type="EMBL" id="ABX41346.1"/>
    </source>
</evidence>
<dbReference type="Gene3D" id="3.30.565.10">
    <property type="entry name" value="Histidine kinase-like ATPase, C-terminal domain"/>
    <property type="match status" value="1"/>
</dbReference>
<evidence type="ECO:0000256" key="1">
    <source>
        <dbReference type="ARBA" id="ARBA00000085"/>
    </source>
</evidence>
<evidence type="ECO:0000256" key="4">
    <source>
        <dbReference type="ARBA" id="ARBA00012438"/>
    </source>
</evidence>
<dbReference type="PANTHER" id="PTHR45528:SF8">
    <property type="entry name" value="HISTIDINE KINASE"/>
    <property type="match status" value="1"/>
</dbReference>
<evidence type="ECO:0000256" key="15">
    <source>
        <dbReference type="SAM" id="Phobius"/>
    </source>
</evidence>
<evidence type="ECO:0000256" key="11">
    <source>
        <dbReference type="ARBA" id="ARBA00022840"/>
    </source>
</evidence>
<evidence type="ECO:0000256" key="10">
    <source>
        <dbReference type="ARBA" id="ARBA00022777"/>
    </source>
</evidence>
<keyword evidence="6" id="KW-0597">Phosphoprotein</keyword>
<dbReference type="InterPro" id="IPR050398">
    <property type="entry name" value="HssS/ArlS-like"/>
</dbReference>
<dbReference type="AlphaFoldDB" id="A9KM03"/>
<reference evidence="19" key="1">
    <citation type="submission" date="2007-11" db="EMBL/GenBank/DDBJ databases">
        <title>Complete genome sequence of Clostridium phytofermentans ISDg.</title>
        <authorList>
            <person name="Leschine S.B."/>
            <person name="Warnick T.A."/>
            <person name="Blanchard J.L."/>
            <person name="Schnell D.J."/>
            <person name="Petit E.L."/>
            <person name="LaTouf W.G."/>
            <person name="Copeland A."/>
            <person name="Lucas S."/>
            <person name="Lapidus A."/>
            <person name="Barry K."/>
            <person name="Glavina del Rio T."/>
            <person name="Dalin E."/>
            <person name="Tice H."/>
            <person name="Pitluck S."/>
            <person name="Kiss H."/>
            <person name="Brettin T."/>
            <person name="Bruce D."/>
            <person name="Detter J.C."/>
            <person name="Han C."/>
            <person name="Kuske C."/>
            <person name="Schmutz J."/>
            <person name="Larimer F."/>
            <person name="Land M."/>
            <person name="Hauser L."/>
            <person name="Kyrpides N."/>
            <person name="Kim E.A."/>
            <person name="Richardson P."/>
        </authorList>
    </citation>
    <scope>NUCLEOTIDE SEQUENCE [LARGE SCALE GENOMIC DNA]</scope>
    <source>
        <strain evidence="19">ATCC 700394 / DSM 18823 / ISDg</strain>
    </source>
</reference>
<dbReference type="InterPro" id="IPR005467">
    <property type="entry name" value="His_kinase_dom"/>
</dbReference>
<dbReference type="InterPro" id="IPR036097">
    <property type="entry name" value="HisK_dim/P_sf"/>
</dbReference>
<dbReference type="Proteomes" id="UP000000370">
    <property type="component" value="Chromosome"/>
</dbReference>
<feature type="domain" description="Histidine kinase" evidence="16">
    <location>
        <begin position="115"/>
        <end position="331"/>
    </location>
</feature>
<keyword evidence="8 15" id="KW-0812">Transmembrane</keyword>
<feature type="transmembrane region" description="Helical" evidence="15">
    <location>
        <begin position="25"/>
        <end position="47"/>
    </location>
</feature>
<keyword evidence="9" id="KW-0547">Nucleotide-binding</keyword>
<dbReference type="Pfam" id="PF02518">
    <property type="entry name" value="HATPase_c"/>
    <property type="match status" value="1"/>
</dbReference>
<proteinExistence type="predicted"/>
<evidence type="ECO:0000256" key="8">
    <source>
        <dbReference type="ARBA" id="ARBA00022692"/>
    </source>
</evidence>
<dbReference type="HOGENOM" id="CLU_000445_89_3_9"/>
<dbReference type="InterPro" id="IPR036890">
    <property type="entry name" value="HATPase_C_sf"/>
</dbReference>
<keyword evidence="5" id="KW-1003">Cell membrane</keyword>
<dbReference type="STRING" id="357809.Cphy_0964"/>
<dbReference type="KEGG" id="cpy:Cphy_0964"/>
<evidence type="ECO:0000259" key="17">
    <source>
        <dbReference type="PROSITE" id="PS50885"/>
    </source>
</evidence>
<dbReference type="Gene3D" id="6.10.340.10">
    <property type="match status" value="1"/>
</dbReference>
<accession>A9KM03</accession>
<dbReference type="SUPFAM" id="SSF55874">
    <property type="entry name" value="ATPase domain of HSP90 chaperone/DNA topoisomerase II/histidine kinase"/>
    <property type="match status" value="1"/>
</dbReference>
<comment type="catalytic activity">
    <reaction evidence="1">
        <text>ATP + protein L-histidine = ADP + protein N-phospho-L-histidine.</text>
        <dbReference type="EC" id="2.7.13.3"/>
    </reaction>
</comment>
<dbReference type="InterPro" id="IPR003594">
    <property type="entry name" value="HATPase_dom"/>
</dbReference>
<dbReference type="EC" id="2.7.13.3" evidence="4"/>
<keyword evidence="13" id="KW-0902">Two-component regulatory system</keyword>
<keyword evidence="7" id="KW-0808">Transferase</keyword>
<evidence type="ECO:0000256" key="6">
    <source>
        <dbReference type="ARBA" id="ARBA00022553"/>
    </source>
</evidence>